<dbReference type="Proteomes" id="UP000825935">
    <property type="component" value="Chromosome 35"/>
</dbReference>
<name>A0A8T2QED5_CERRI</name>
<reference evidence="2" key="1">
    <citation type="submission" date="2021-08" db="EMBL/GenBank/DDBJ databases">
        <title>WGS assembly of Ceratopteris richardii.</title>
        <authorList>
            <person name="Marchant D.B."/>
            <person name="Chen G."/>
            <person name="Jenkins J."/>
            <person name="Shu S."/>
            <person name="Leebens-Mack J."/>
            <person name="Grimwood J."/>
            <person name="Schmutz J."/>
            <person name="Soltis P."/>
            <person name="Soltis D."/>
            <person name="Chen Z.-H."/>
        </authorList>
    </citation>
    <scope>NUCLEOTIDE SEQUENCE</scope>
    <source>
        <strain evidence="2">Whitten #5841</strain>
        <tissue evidence="2">Leaf</tissue>
    </source>
</reference>
<evidence type="ECO:0000313" key="2">
    <source>
        <dbReference type="EMBL" id="KAH7281998.1"/>
    </source>
</evidence>
<proteinExistence type="predicted"/>
<dbReference type="OrthoDB" id="2001016at2759"/>
<evidence type="ECO:0000256" key="1">
    <source>
        <dbReference type="SAM" id="MobiDB-lite"/>
    </source>
</evidence>
<keyword evidence="3" id="KW-1185">Reference proteome</keyword>
<dbReference type="AlphaFoldDB" id="A0A8T2QED5"/>
<comment type="caution">
    <text evidence="2">The sequence shown here is derived from an EMBL/GenBank/DDBJ whole genome shotgun (WGS) entry which is preliminary data.</text>
</comment>
<protein>
    <submittedName>
        <fullName evidence="2">Uncharacterized protein</fullName>
    </submittedName>
</protein>
<organism evidence="2 3">
    <name type="scientific">Ceratopteris richardii</name>
    <name type="common">Triangle waterfern</name>
    <dbReference type="NCBI Taxonomy" id="49495"/>
    <lineage>
        <taxon>Eukaryota</taxon>
        <taxon>Viridiplantae</taxon>
        <taxon>Streptophyta</taxon>
        <taxon>Embryophyta</taxon>
        <taxon>Tracheophyta</taxon>
        <taxon>Polypodiopsida</taxon>
        <taxon>Polypodiidae</taxon>
        <taxon>Polypodiales</taxon>
        <taxon>Pteridineae</taxon>
        <taxon>Pteridaceae</taxon>
        <taxon>Parkerioideae</taxon>
        <taxon>Ceratopteris</taxon>
    </lineage>
</organism>
<sequence>MDPHHAKLLYVDDLLDNAWHYDCVVSPRLSSDPAVAKPPSPPLASSEGGSHRPTTPPSPARSGADLERRAVTQTTSSYVSLASFLEHGAAQKPVSLATGSSASISRSKSITSIASKCRDRGLRDPSRIKSYAGCLAVD</sequence>
<evidence type="ECO:0000313" key="3">
    <source>
        <dbReference type="Proteomes" id="UP000825935"/>
    </source>
</evidence>
<dbReference type="EMBL" id="CM035440">
    <property type="protein sequence ID" value="KAH7281998.1"/>
    <property type="molecule type" value="Genomic_DNA"/>
</dbReference>
<gene>
    <name evidence="2" type="ORF">KP509_35G007200</name>
</gene>
<accession>A0A8T2QED5</accession>
<feature type="region of interest" description="Disordered" evidence="1">
    <location>
        <begin position="30"/>
        <end position="71"/>
    </location>
</feature>